<name>A0A6N1VIS8_9HYPH</name>
<dbReference type="Proteomes" id="UP000509367">
    <property type="component" value="Chromosome"/>
</dbReference>
<evidence type="ECO:0000313" key="2">
    <source>
        <dbReference type="EMBL" id="QKV19262.1"/>
    </source>
</evidence>
<evidence type="ECO:0000313" key="3">
    <source>
        <dbReference type="Proteomes" id="UP000509367"/>
    </source>
</evidence>
<dbReference type="KEGG" id="orm:HTY61_12745"/>
<feature type="compositionally biased region" description="Basic and acidic residues" evidence="1">
    <location>
        <begin position="204"/>
        <end position="216"/>
    </location>
</feature>
<dbReference type="InterPro" id="IPR009282">
    <property type="entry name" value="DUF937"/>
</dbReference>
<gene>
    <name evidence="2" type="ORF">HTY61_12745</name>
</gene>
<feature type="region of interest" description="Disordered" evidence="1">
    <location>
        <begin position="172"/>
        <end position="258"/>
    </location>
</feature>
<proteinExistence type="predicted"/>
<organism evidence="2 3">
    <name type="scientific">Oricola thermophila</name>
    <dbReference type="NCBI Taxonomy" id="2742145"/>
    <lineage>
        <taxon>Bacteria</taxon>
        <taxon>Pseudomonadati</taxon>
        <taxon>Pseudomonadota</taxon>
        <taxon>Alphaproteobacteria</taxon>
        <taxon>Hyphomicrobiales</taxon>
        <taxon>Ahrensiaceae</taxon>
        <taxon>Oricola</taxon>
    </lineage>
</organism>
<dbReference type="EMBL" id="CP054836">
    <property type="protein sequence ID" value="QKV19262.1"/>
    <property type="molecule type" value="Genomic_DNA"/>
</dbReference>
<dbReference type="AlphaFoldDB" id="A0A6N1VIS8"/>
<reference evidence="2 3" key="1">
    <citation type="submission" date="2020-06" db="EMBL/GenBank/DDBJ databases">
        <title>Oricola thermophila sp. nov. isolated from a tidal sediments.</title>
        <authorList>
            <person name="Kwon K.K."/>
            <person name="Yang S.-H."/>
            <person name="Park M.-J."/>
        </authorList>
    </citation>
    <scope>NUCLEOTIDE SEQUENCE [LARGE SCALE GENOMIC DNA]</scope>
    <source>
        <strain evidence="2 3">MEBiC13590</strain>
    </source>
</reference>
<protein>
    <submittedName>
        <fullName evidence="2">DUF937 domain-containing protein</fullName>
    </submittedName>
</protein>
<keyword evidence="3" id="KW-1185">Reference proteome</keyword>
<accession>A0A6N1VIS8</accession>
<dbReference type="RefSeq" id="WP_175277154.1">
    <property type="nucleotide sequence ID" value="NZ_CP054836.1"/>
</dbReference>
<evidence type="ECO:0000256" key="1">
    <source>
        <dbReference type="SAM" id="MobiDB-lite"/>
    </source>
</evidence>
<dbReference type="Pfam" id="PF06078">
    <property type="entry name" value="DUF937"/>
    <property type="match status" value="1"/>
</dbReference>
<sequence>MAPLFDMFTNAQNGEAIAEMARRFGLSQKQAEEAIAALLPAFSTGLKRNASDPTGIASFLQALAGGNHARYFEDMGKAFAPEGVEEGNGILGHLFGSREVSRAVAAQAAQATGIAQDILKQMLPVIAATLMGGFGKQSAGQMNAMPGFGAAQGNVFGEVIERMMRQQADMAKKMQPRETEAEPAPNPFDNPFGRAMEEMFGGGREAETKGREHAADPADPADNPLGRILEEMLGGGARRSDPEPEQEAGNPHGDLFGEMFETGRRTREEYQKSMESIFDSYLKGMQRR</sequence>